<accession>Q0KKY6</accession>
<feature type="transmembrane region" description="Helical" evidence="1">
    <location>
        <begin position="37"/>
        <end position="56"/>
    </location>
</feature>
<keyword evidence="1" id="KW-0472">Membrane</keyword>
<reference evidence="2" key="1">
    <citation type="journal article" date="2006" name="Extremophiles">
        <title>Structural analysis of the plasmid pTA1 isolated from the thermoacidophilic archaeon Thermoplasma acidophilum.</title>
        <authorList>
            <person name="Yamashiro K."/>
            <person name="Yokobori S."/>
            <person name="Oshima T."/>
            <person name="Yamgishi A."/>
        </authorList>
    </citation>
    <scope>NUCLEOTIDE SEQUENCE</scope>
    <source>
        <strain evidence="2">H0-122</strain>
        <plasmid evidence="2">pTA1</plasmid>
    </source>
</reference>
<keyword evidence="1" id="KW-0812">Transmembrane</keyword>
<keyword evidence="1" id="KW-1133">Transmembrane helix</keyword>
<protein>
    <submittedName>
        <fullName evidence="2">Hypothetical membrane protein</fullName>
    </submittedName>
</protein>
<geneLocation type="plasmid" evidence="2">
    <name>pTA1</name>
</geneLocation>
<name>Q0KKY6_THEAI</name>
<dbReference type="EMBL" id="AB190359">
    <property type="protein sequence ID" value="BAF30824.1"/>
    <property type="molecule type" value="Genomic_DNA"/>
</dbReference>
<evidence type="ECO:0000256" key="1">
    <source>
        <dbReference type="SAM" id="Phobius"/>
    </source>
</evidence>
<keyword evidence="2" id="KW-0614">Plasmid</keyword>
<feature type="transmembrane region" description="Helical" evidence="1">
    <location>
        <begin position="68"/>
        <end position="89"/>
    </location>
</feature>
<proteinExistence type="predicted"/>
<organism evidence="2">
    <name type="scientific">Thermoplasma acidophilum</name>
    <dbReference type="NCBI Taxonomy" id="2303"/>
    <lineage>
        <taxon>Archaea</taxon>
        <taxon>Methanobacteriati</taxon>
        <taxon>Thermoplasmatota</taxon>
        <taxon>Thermoplasmata</taxon>
        <taxon>Thermoplasmatales</taxon>
        <taxon>Thermoplasmataceae</taxon>
        <taxon>Thermoplasma</taxon>
    </lineage>
</organism>
<evidence type="ECO:0000313" key="2">
    <source>
        <dbReference type="EMBL" id="BAF30824.1"/>
    </source>
</evidence>
<sequence length="102" mass="11265">MAWPLNPLNWIKDISQATINQIQNAILYLFQEFLNTIISLIQAISNGILAIIMDFINEIGRIAYGAGIWSGPIIILLIAGFFAVCALAIDTMKDIPVVDTFI</sequence>
<dbReference type="RefSeq" id="WP_011617982.1">
    <property type="nucleotide sequence ID" value="NC_008318.1"/>
</dbReference>
<dbReference type="AlphaFoldDB" id="Q0KKY6"/>